<dbReference type="Proteomes" id="UP000637061">
    <property type="component" value="Unassembled WGS sequence"/>
</dbReference>
<accession>A0A8I1EB03</accession>
<dbReference type="AlphaFoldDB" id="A0A8I1EB03"/>
<proteinExistence type="predicted"/>
<evidence type="ECO:0000313" key="1">
    <source>
        <dbReference type="EMBL" id="MBI6882672.1"/>
    </source>
</evidence>
<reference evidence="1" key="1">
    <citation type="submission" date="2020-12" db="EMBL/GenBank/DDBJ databases">
        <title>Enhanced detection system for hospital associated transmission using whole genome sequencing surveillance.</title>
        <authorList>
            <person name="Harrison L.H."/>
            <person name="Van Tyne D."/>
            <person name="Marsh J.W."/>
            <person name="Griffith M.P."/>
            <person name="Snyder D.J."/>
            <person name="Cooper V.S."/>
            <person name="Mustapha M."/>
        </authorList>
    </citation>
    <scope>NUCLEOTIDE SEQUENCE</scope>
    <source>
        <strain evidence="1">PSB00042</strain>
    </source>
</reference>
<dbReference type="RefSeq" id="WP_198746282.1">
    <property type="nucleotide sequence ID" value="NZ_JAEHTE010000001.1"/>
</dbReference>
<organism evidence="1 2">
    <name type="scientific">Pseudomonas putida</name>
    <name type="common">Arthrobacter siderocapsulatus</name>
    <dbReference type="NCBI Taxonomy" id="303"/>
    <lineage>
        <taxon>Bacteria</taxon>
        <taxon>Pseudomonadati</taxon>
        <taxon>Pseudomonadota</taxon>
        <taxon>Gammaproteobacteria</taxon>
        <taxon>Pseudomonadales</taxon>
        <taxon>Pseudomonadaceae</taxon>
        <taxon>Pseudomonas</taxon>
    </lineage>
</organism>
<sequence>MIEFPKMDEKLVMFYTLALAKGVAASIDGTKGSGIVQDDRFNDMFDLSIPGSREFLKDPVVYAFCIQIGWLFEHHKTAYSFYRRCEEFSSKSVAYHWVNSPSPGRGGCNLISAIQENGPGSLEKLVSIIGDDSLKSIMKNAKNDIRFLGKADFDNGMYGISLHGHALHEWDSQENKFSIMEHEYDSAAFGSSVAEVVDGLRKVIGFTLSDIKNDKNADVDPEQLIFTDAVISKNGLPIGQIPIDSVGYSGENLRSYFDYTQRSNFNNAKHPRYLACVDQIEILNADAFDIKEFAKLTSPKAASRLRGRAVEVDLGI</sequence>
<evidence type="ECO:0000313" key="2">
    <source>
        <dbReference type="Proteomes" id="UP000637061"/>
    </source>
</evidence>
<gene>
    <name evidence="1" type="ORF">JEU22_01995</name>
</gene>
<comment type="caution">
    <text evidence="1">The sequence shown here is derived from an EMBL/GenBank/DDBJ whole genome shotgun (WGS) entry which is preliminary data.</text>
</comment>
<protein>
    <submittedName>
        <fullName evidence="1">Uncharacterized protein</fullName>
    </submittedName>
</protein>
<name>A0A8I1EB03_PSEPU</name>
<dbReference type="EMBL" id="JAEHTE010000001">
    <property type="protein sequence ID" value="MBI6882672.1"/>
    <property type="molecule type" value="Genomic_DNA"/>
</dbReference>